<evidence type="ECO:0000256" key="7">
    <source>
        <dbReference type="ARBA" id="ARBA00022694"/>
    </source>
</evidence>
<dbReference type="NCBIfam" id="TIGR00057">
    <property type="entry name" value="L-threonylcarbamoyladenylate synthase"/>
    <property type="match status" value="1"/>
</dbReference>
<dbReference type="PROSITE" id="PS51163">
    <property type="entry name" value="YRDC"/>
    <property type="match status" value="1"/>
</dbReference>
<keyword evidence="9 13" id="KW-0547">Nucleotide-binding</keyword>
<evidence type="ECO:0000256" key="5">
    <source>
        <dbReference type="ARBA" id="ARBA00022490"/>
    </source>
</evidence>
<comment type="function">
    <text evidence="13">Required for the formation of a threonylcarbamoyl group on adenosine at position 37 (t(6)A37) in tRNAs that read codons beginning with adenine.</text>
</comment>
<reference evidence="16 17" key="1">
    <citation type="submission" date="2021-04" db="EMBL/GenBank/DDBJ databases">
        <title>Draft genome sequence of Paenibacillus cisolokensis, LC2-13A.</title>
        <authorList>
            <person name="Uke A."/>
            <person name="Chhe C."/>
            <person name="Baramee S."/>
            <person name="Kosugi A."/>
        </authorList>
    </citation>
    <scope>NUCLEOTIDE SEQUENCE [LARGE SCALE GENOMIC DNA]</scope>
    <source>
        <strain evidence="16 17">LC2-13A</strain>
    </source>
</reference>
<keyword evidence="5 13" id="KW-0963">Cytoplasm</keyword>
<feature type="region of interest" description="Disordered" evidence="14">
    <location>
        <begin position="229"/>
        <end position="257"/>
    </location>
</feature>
<keyword evidence="6 13" id="KW-0808">Transferase</keyword>
<evidence type="ECO:0000256" key="9">
    <source>
        <dbReference type="ARBA" id="ARBA00022741"/>
    </source>
</evidence>
<gene>
    <name evidence="16" type="primary">ywlC</name>
    <name evidence="16" type="ORF">PACILC2_17440</name>
</gene>
<sequence>MTANTKIWRALEPGGRERAIAEAARMLRDGGIVAFPTETVYGLGADAADTAAVERIFAAKGRPADNPLIVHIADTGQLDALVLPYGELASRLMERFWPGPLTLVLPVRPGAVSPRVTAGLDTVALRMPHHDLALRLIAEAGRPIAAPSANSSGRPSPTEAAHVIDDLNGRIDGIVDGGPTGVGVESTVVEIAGPGSVRILRPGGVTAEQLRETADEVLLDPALGLGLPSVSLQPGEEPSASWRENEAAEAAHGAPRSPGMKYAHYAPRGVMELVQGEPSAVRAYILEAVEEARRRGERTGVLTYEERAAGYDADAVIVCGSLARLETAARRLYGSLREFDARGIDRIWAEACPQTGIGLALLNRLAKAAAHRIVRV</sequence>
<dbReference type="InterPro" id="IPR017945">
    <property type="entry name" value="DHBP_synth_RibB-like_a/b_dom"/>
</dbReference>
<dbReference type="EC" id="2.7.7.87" evidence="3 13"/>
<dbReference type="Pfam" id="PF03481">
    <property type="entry name" value="Sua5_C"/>
    <property type="match status" value="1"/>
</dbReference>
<protein>
    <recommendedName>
        <fullName evidence="4 13">Threonylcarbamoyl-AMP synthase</fullName>
        <shortName evidence="13">TC-AMP synthase</shortName>
        <ecNumber evidence="3 13">2.7.7.87</ecNumber>
    </recommendedName>
    <alternativeName>
        <fullName evidence="11 13">L-threonylcarbamoyladenylate synthase</fullName>
    </alternativeName>
</protein>
<comment type="similarity">
    <text evidence="2 13">Belongs to the SUA5 family.</text>
</comment>
<evidence type="ECO:0000256" key="2">
    <source>
        <dbReference type="ARBA" id="ARBA00007663"/>
    </source>
</evidence>
<evidence type="ECO:0000256" key="3">
    <source>
        <dbReference type="ARBA" id="ARBA00012584"/>
    </source>
</evidence>
<dbReference type="Proteomes" id="UP000680304">
    <property type="component" value="Unassembled WGS sequence"/>
</dbReference>
<keyword evidence="17" id="KW-1185">Reference proteome</keyword>
<dbReference type="Gene3D" id="3.90.870.10">
    <property type="entry name" value="DHBP synthase"/>
    <property type="match status" value="1"/>
</dbReference>
<dbReference type="InterPro" id="IPR006070">
    <property type="entry name" value="Sua5-like_dom"/>
</dbReference>
<comment type="catalytic activity">
    <reaction evidence="12 13">
        <text>L-threonine + hydrogencarbonate + ATP = L-threonylcarbamoyladenylate + diphosphate + H2O</text>
        <dbReference type="Rhea" id="RHEA:36407"/>
        <dbReference type="ChEBI" id="CHEBI:15377"/>
        <dbReference type="ChEBI" id="CHEBI:17544"/>
        <dbReference type="ChEBI" id="CHEBI:30616"/>
        <dbReference type="ChEBI" id="CHEBI:33019"/>
        <dbReference type="ChEBI" id="CHEBI:57926"/>
        <dbReference type="ChEBI" id="CHEBI:73682"/>
        <dbReference type="EC" id="2.7.7.87"/>
    </reaction>
</comment>
<dbReference type="Gene3D" id="3.40.50.11030">
    <property type="entry name" value="Threonylcarbamoyl-AMP synthase, C-terminal domain"/>
    <property type="match status" value="1"/>
</dbReference>
<evidence type="ECO:0000256" key="10">
    <source>
        <dbReference type="ARBA" id="ARBA00022840"/>
    </source>
</evidence>
<proteinExistence type="inferred from homology"/>
<evidence type="ECO:0000256" key="1">
    <source>
        <dbReference type="ARBA" id="ARBA00004496"/>
    </source>
</evidence>
<evidence type="ECO:0000256" key="14">
    <source>
        <dbReference type="SAM" id="MobiDB-lite"/>
    </source>
</evidence>
<dbReference type="Pfam" id="PF01300">
    <property type="entry name" value="Sua5_yciO_yrdC"/>
    <property type="match status" value="1"/>
</dbReference>
<dbReference type="PIRSF" id="PIRSF004930">
    <property type="entry name" value="Tln_factor_SUA5"/>
    <property type="match status" value="1"/>
</dbReference>
<evidence type="ECO:0000256" key="12">
    <source>
        <dbReference type="ARBA" id="ARBA00048366"/>
    </source>
</evidence>
<name>A0ABQ4N4U5_9BACL</name>
<evidence type="ECO:0000256" key="13">
    <source>
        <dbReference type="PIRNR" id="PIRNR004930"/>
    </source>
</evidence>
<dbReference type="EMBL" id="BOVJ01000057">
    <property type="protein sequence ID" value="GIQ63176.1"/>
    <property type="molecule type" value="Genomic_DNA"/>
</dbReference>
<evidence type="ECO:0000259" key="15">
    <source>
        <dbReference type="PROSITE" id="PS51163"/>
    </source>
</evidence>
<comment type="caution">
    <text evidence="16">The sequence shown here is derived from an EMBL/GenBank/DDBJ whole genome shotgun (WGS) entry which is preliminary data.</text>
</comment>
<comment type="subcellular location">
    <subcellularLocation>
        <location evidence="1 13">Cytoplasm</location>
    </subcellularLocation>
</comment>
<keyword evidence="8 13" id="KW-0548">Nucleotidyltransferase</keyword>
<evidence type="ECO:0000256" key="4">
    <source>
        <dbReference type="ARBA" id="ARBA00015492"/>
    </source>
</evidence>
<organism evidence="16 17">
    <name type="scientific">Paenibacillus cisolokensis</name>
    <dbReference type="NCBI Taxonomy" id="1658519"/>
    <lineage>
        <taxon>Bacteria</taxon>
        <taxon>Bacillati</taxon>
        <taxon>Bacillota</taxon>
        <taxon>Bacilli</taxon>
        <taxon>Bacillales</taxon>
        <taxon>Paenibacillaceae</taxon>
        <taxon>Paenibacillus</taxon>
    </lineage>
</organism>
<dbReference type="PANTHER" id="PTHR17490:SF16">
    <property type="entry name" value="THREONYLCARBAMOYL-AMP SYNTHASE"/>
    <property type="match status" value="1"/>
</dbReference>
<accession>A0ABQ4N4U5</accession>
<keyword evidence="7 13" id="KW-0819">tRNA processing</keyword>
<dbReference type="PANTHER" id="PTHR17490">
    <property type="entry name" value="SUA5"/>
    <property type="match status" value="1"/>
</dbReference>
<evidence type="ECO:0000313" key="17">
    <source>
        <dbReference type="Proteomes" id="UP000680304"/>
    </source>
</evidence>
<dbReference type="RefSeq" id="WP_213528446.1">
    <property type="nucleotide sequence ID" value="NZ_BOVJ01000057.1"/>
</dbReference>
<dbReference type="InterPro" id="IPR050156">
    <property type="entry name" value="TC-AMP_synthase_SUA5"/>
</dbReference>
<evidence type="ECO:0000256" key="11">
    <source>
        <dbReference type="ARBA" id="ARBA00029774"/>
    </source>
</evidence>
<dbReference type="SUPFAM" id="SSF55821">
    <property type="entry name" value="YrdC/RibB"/>
    <property type="match status" value="1"/>
</dbReference>
<evidence type="ECO:0000256" key="6">
    <source>
        <dbReference type="ARBA" id="ARBA00022679"/>
    </source>
</evidence>
<dbReference type="InterPro" id="IPR005145">
    <property type="entry name" value="Sua5_C"/>
</dbReference>
<evidence type="ECO:0000256" key="8">
    <source>
        <dbReference type="ARBA" id="ARBA00022695"/>
    </source>
</evidence>
<dbReference type="InterPro" id="IPR038385">
    <property type="entry name" value="Sua5/YwlC_C"/>
</dbReference>
<feature type="domain" description="YrdC-like" evidence="15">
    <location>
        <begin position="17"/>
        <end position="205"/>
    </location>
</feature>
<dbReference type="InterPro" id="IPR010923">
    <property type="entry name" value="T(6)A37_SUA5"/>
</dbReference>
<keyword evidence="10 13" id="KW-0067">ATP-binding</keyword>
<evidence type="ECO:0000313" key="16">
    <source>
        <dbReference type="EMBL" id="GIQ63176.1"/>
    </source>
</evidence>